<dbReference type="RefSeq" id="WP_211422616.1">
    <property type="nucleotide sequence ID" value="NZ_CP072642.1"/>
</dbReference>
<dbReference type="InterPro" id="IPR006287">
    <property type="entry name" value="DJ-1"/>
</dbReference>
<dbReference type="CDD" id="cd03135">
    <property type="entry name" value="GATase1_DJ-1"/>
    <property type="match status" value="1"/>
</dbReference>
<dbReference type="EMBL" id="CP072642">
    <property type="protein sequence ID" value="QUV94315.1"/>
    <property type="molecule type" value="Genomic_DNA"/>
</dbReference>
<dbReference type="Proteomes" id="UP000677668">
    <property type="component" value="Chromosome 1"/>
</dbReference>
<dbReference type="SUPFAM" id="SSF52317">
    <property type="entry name" value="Class I glutamine amidotransferase-like"/>
    <property type="match status" value="1"/>
</dbReference>
<dbReference type="InterPro" id="IPR050325">
    <property type="entry name" value="Prot/Nucl_acid_deglycase"/>
</dbReference>
<dbReference type="InterPro" id="IPR002818">
    <property type="entry name" value="DJ-1/PfpI"/>
</dbReference>
<gene>
    <name evidence="3" type="ORF">J8C05_02370</name>
</gene>
<dbReference type="Gene3D" id="3.40.50.880">
    <property type="match status" value="1"/>
</dbReference>
<evidence type="ECO:0000256" key="1">
    <source>
        <dbReference type="ARBA" id="ARBA00008542"/>
    </source>
</evidence>
<comment type="similarity">
    <text evidence="1">Belongs to the peptidase C56 family.</text>
</comment>
<dbReference type="Pfam" id="PF01965">
    <property type="entry name" value="DJ-1_PfpI"/>
    <property type="match status" value="1"/>
</dbReference>
<proteinExistence type="inferred from homology"/>
<dbReference type="InterPro" id="IPR029062">
    <property type="entry name" value="Class_I_gatase-like"/>
</dbReference>
<organism evidence="3 4">
    <name type="scientific">Chloracidobacterium sp. N</name>
    <dbReference type="NCBI Taxonomy" id="2821540"/>
    <lineage>
        <taxon>Bacteria</taxon>
        <taxon>Pseudomonadati</taxon>
        <taxon>Acidobacteriota</taxon>
        <taxon>Terriglobia</taxon>
        <taxon>Terriglobales</taxon>
        <taxon>Acidobacteriaceae</taxon>
        <taxon>Chloracidobacterium</taxon>
        <taxon>Chloracidobacterium aggregatum</taxon>
    </lineage>
</organism>
<evidence type="ECO:0000313" key="4">
    <source>
        <dbReference type="Proteomes" id="UP000677668"/>
    </source>
</evidence>
<dbReference type="NCBIfam" id="TIGR01383">
    <property type="entry name" value="not_thiJ"/>
    <property type="match status" value="1"/>
</dbReference>
<feature type="domain" description="DJ-1/PfpI" evidence="2">
    <location>
        <begin position="3"/>
        <end position="166"/>
    </location>
</feature>
<dbReference type="PANTHER" id="PTHR48094">
    <property type="entry name" value="PROTEIN/NUCLEIC ACID DEGLYCASE DJ-1-RELATED"/>
    <property type="match status" value="1"/>
</dbReference>
<accession>A0ABX8B028</accession>
<dbReference type="PANTHER" id="PTHR48094:SF12">
    <property type="entry name" value="PARKINSON DISEASE PROTEIN 7 HOMOLOG"/>
    <property type="match status" value="1"/>
</dbReference>
<evidence type="ECO:0000259" key="2">
    <source>
        <dbReference type="Pfam" id="PF01965"/>
    </source>
</evidence>
<evidence type="ECO:0000313" key="3">
    <source>
        <dbReference type="EMBL" id="QUV94315.1"/>
    </source>
</evidence>
<sequence>MPKVLVPLAVGFEEMEAVIVVDVLRRAGITVVTASLTDHPTVTGSHDIPLVAETTLDAVAEDHFDAVVLPGGLPGATNLRDDARVARLVQRTAEQDGWVAAICAAPLALAAFGVLRGKRFTSHPSVREPLQAAGGEYVEQRVVVDGRTVTSRSPGTAFEFALELVAHLVDAATAQRLSQAMLVSPSTSGV</sequence>
<keyword evidence="4" id="KW-1185">Reference proteome</keyword>
<protein>
    <submittedName>
        <fullName evidence="3">DJ-1/PfpI family protein</fullName>
    </submittedName>
</protein>
<dbReference type="InterPro" id="IPR006286">
    <property type="entry name" value="C56_PfpI-like"/>
</dbReference>
<reference evidence="3 4" key="1">
    <citation type="submission" date="2021-03" db="EMBL/GenBank/DDBJ databases">
        <title>Genomic and phenotypic characterization of Chloracidobacterium isolates provides evidence for multiple species.</title>
        <authorList>
            <person name="Saini M.K."/>
            <person name="Costas A.M.G."/>
            <person name="Tank M."/>
            <person name="Bryant D.A."/>
        </authorList>
    </citation>
    <scope>NUCLEOTIDE SEQUENCE [LARGE SCALE GENOMIC DNA]</scope>
    <source>
        <strain evidence="3 4">N</strain>
    </source>
</reference>
<name>A0ABX8B028_9BACT</name>
<dbReference type="PROSITE" id="PS51276">
    <property type="entry name" value="PEPTIDASE_C56_PFPI"/>
    <property type="match status" value="1"/>
</dbReference>